<dbReference type="InterPro" id="IPR050416">
    <property type="entry name" value="FAD-linked_Oxidoreductase"/>
</dbReference>
<evidence type="ECO:0000256" key="5">
    <source>
        <dbReference type="ARBA" id="ARBA00023002"/>
    </source>
</evidence>
<keyword evidence="8" id="KW-1185">Reference proteome</keyword>
<dbReference type="InterPro" id="IPR016167">
    <property type="entry name" value="FAD-bd_PCMH_sub1"/>
</dbReference>
<protein>
    <submittedName>
        <fullName evidence="7">FAD-linked oxidase</fullName>
    </submittedName>
</protein>
<comment type="caution">
    <text evidence="7">The sequence shown here is derived from an EMBL/GenBank/DDBJ whole genome shotgun (WGS) entry which is preliminary data.</text>
</comment>
<evidence type="ECO:0000256" key="1">
    <source>
        <dbReference type="ARBA" id="ARBA00001974"/>
    </source>
</evidence>
<dbReference type="Gene3D" id="3.30.43.10">
    <property type="entry name" value="Uridine Diphospho-n-acetylenolpyruvylglucosamine Reductase, domain 2"/>
    <property type="match status" value="1"/>
</dbReference>
<dbReference type="PROSITE" id="PS51387">
    <property type="entry name" value="FAD_PCMH"/>
    <property type="match status" value="1"/>
</dbReference>
<dbReference type="InterPro" id="IPR016169">
    <property type="entry name" value="FAD-bd_PCMH_sub2"/>
</dbReference>
<evidence type="ECO:0000313" key="8">
    <source>
        <dbReference type="Proteomes" id="UP000632535"/>
    </source>
</evidence>
<evidence type="ECO:0000256" key="2">
    <source>
        <dbReference type="ARBA" id="ARBA00005466"/>
    </source>
</evidence>
<sequence length="449" mass="44895">MTDLTSTDTFAEGLAGALTGRLLRPGDDAFDRAATPWNLAVHQPVAAVVEAADADDVVATVRHARAAGRAVAAQSTGHGATGDTADAVLLRTGRLDRVEVDPVARTARVGAGASWRSVQAAAAPHGLTGLLGSAPGVGVAGYTLGGGLGWFSRAHGLAADHVRSFDVVDAAGEPGTVTADSDGELFWALRGGGGDLAVVTAMEIGLEPVPSFSGGKLAWPAERAAEVLDVFRAVTATAPAGLSVWLSRVEAPGAPAVVVVHAAHLGDAPEARALLRPFAAVPGVLGPGVDAAIGPVGLADVGDITADPTDPAAGRSRAELLTGVDGPEVERLFTSSVAPLLLLQLRHLGGALAHPGPDAGALGAIAEPYLLYGFGLAFGPGLAAAVGDRLAALPAELAGTATGRTPATFLAPGERAAAAYDDAALARLTDLKRSRDPQGTIRGAYPLLG</sequence>
<keyword evidence="4" id="KW-0274">FAD</keyword>
<dbReference type="Gene3D" id="3.40.462.20">
    <property type="match status" value="1"/>
</dbReference>
<dbReference type="RefSeq" id="WP_188525267.1">
    <property type="nucleotide sequence ID" value="NZ_BMDG01000016.1"/>
</dbReference>
<dbReference type="PANTHER" id="PTHR42973">
    <property type="entry name" value="BINDING OXIDOREDUCTASE, PUTATIVE (AFU_ORTHOLOGUE AFUA_1G17690)-RELATED"/>
    <property type="match status" value="1"/>
</dbReference>
<accession>A0ABQ2BC63</accession>
<dbReference type="EMBL" id="BMDG01000016">
    <property type="protein sequence ID" value="GGI11702.1"/>
    <property type="molecule type" value="Genomic_DNA"/>
</dbReference>
<evidence type="ECO:0000256" key="4">
    <source>
        <dbReference type="ARBA" id="ARBA00022827"/>
    </source>
</evidence>
<reference evidence="8" key="1">
    <citation type="journal article" date="2019" name="Int. J. Syst. Evol. Microbiol.">
        <title>The Global Catalogue of Microorganisms (GCM) 10K type strain sequencing project: providing services to taxonomists for standard genome sequencing and annotation.</title>
        <authorList>
            <consortium name="The Broad Institute Genomics Platform"/>
            <consortium name="The Broad Institute Genome Sequencing Center for Infectious Disease"/>
            <person name="Wu L."/>
            <person name="Ma J."/>
        </authorList>
    </citation>
    <scope>NUCLEOTIDE SEQUENCE [LARGE SCALE GENOMIC DNA]</scope>
    <source>
        <strain evidence="8">CCM 8653</strain>
    </source>
</reference>
<dbReference type="InterPro" id="IPR016166">
    <property type="entry name" value="FAD-bd_PCMH"/>
</dbReference>
<name>A0ABQ2BC63_9MICO</name>
<dbReference type="Proteomes" id="UP000632535">
    <property type="component" value="Unassembled WGS sequence"/>
</dbReference>
<evidence type="ECO:0000256" key="3">
    <source>
        <dbReference type="ARBA" id="ARBA00022630"/>
    </source>
</evidence>
<dbReference type="InterPro" id="IPR006094">
    <property type="entry name" value="Oxid_FAD_bind_N"/>
</dbReference>
<comment type="cofactor">
    <cofactor evidence="1">
        <name>FAD</name>
        <dbReference type="ChEBI" id="CHEBI:57692"/>
    </cofactor>
</comment>
<comment type="similarity">
    <text evidence="2">Belongs to the oxygen-dependent FAD-linked oxidoreductase family.</text>
</comment>
<dbReference type="Pfam" id="PF01565">
    <property type="entry name" value="FAD_binding_4"/>
    <property type="match status" value="1"/>
</dbReference>
<organism evidence="7 8">
    <name type="scientific">Isoptericola cucumis</name>
    <dbReference type="NCBI Taxonomy" id="1776856"/>
    <lineage>
        <taxon>Bacteria</taxon>
        <taxon>Bacillati</taxon>
        <taxon>Actinomycetota</taxon>
        <taxon>Actinomycetes</taxon>
        <taxon>Micrococcales</taxon>
        <taxon>Promicromonosporaceae</taxon>
        <taxon>Isoptericola</taxon>
    </lineage>
</organism>
<dbReference type="PANTHER" id="PTHR42973:SF39">
    <property type="entry name" value="FAD-BINDING PCMH-TYPE DOMAIN-CONTAINING PROTEIN"/>
    <property type="match status" value="1"/>
</dbReference>
<proteinExistence type="inferred from homology"/>
<keyword evidence="3" id="KW-0285">Flavoprotein</keyword>
<feature type="domain" description="FAD-binding PCMH-type" evidence="6">
    <location>
        <begin position="41"/>
        <end position="209"/>
    </location>
</feature>
<evidence type="ECO:0000259" key="6">
    <source>
        <dbReference type="PROSITE" id="PS51387"/>
    </source>
</evidence>
<dbReference type="Gene3D" id="3.30.465.10">
    <property type="match status" value="1"/>
</dbReference>
<dbReference type="InterPro" id="IPR036318">
    <property type="entry name" value="FAD-bd_PCMH-like_sf"/>
</dbReference>
<gene>
    <name evidence="7" type="ORF">GCM10007368_37510</name>
</gene>
<evidence type="ECO:0000313" key="7">
    <source>
        <dbReference type="EMBL" id="GGI11702.1"/>
    </source>
</evidence>
<keyword evidence="5" id="KW-0560">Oxidoreductase</keyword>
<dbReference type="SUPFAM" id="SSF56176">
    <property type="entry name" value="FAD-binding/transporter-associated domain-like"/>
    <property type="match status" value="1"/>
</dbReference>